<feature type="compositionally biased region" description="Basic and acidic residues" evidence="1">
    <location>
        <begin position="72"/>
        <end position="114"/>
    </location>
</feature>
<keyword evidence="2" id="KW-0732">Signal</keyword>
<evidence type="ECO:0000256" key="1">
    <source>
        <dbReference type="SAM" id="MobiDB-lite"/>
    </source>
</evidence>
<dbReference type="InterPro" id="IPR009468">
    <property type="entry name" value="DUF1090"/>
</dbReference>
<protein>
    <submittedName>
        <fullName evidence="3">DUF1090 domain-containing protein</fullName>
    </submittedName>
</protein>
<name>A0A7W3IGV0_9GAMM</name>
<feature type="chain" id="PRO_5031490091" evidence="2">
    <location>
        <begin position="23"/>
        <end position="143"/>
    </location>
</feature>
<comment type="caution">
    <text evidence="3">The sequence shown here is derived from an EMBL/GenBank/DDBJ whole genome shotgun (WGS) entry which is preliminary data.</text>
</comment>
<feature type="signal peptide" evidence="2">
    <location>
        <begin position="1"/>
        <end position="22"/>
    </location>
</feature>
<feature type="region of interest" description="Disordered" evidence="1">
    <location>
        <begin position="68"/>
        <end position="114"/>
    </location>
</feature>
<dbReference type="Pfam" id="PF06476">
    <property type="entry name" value="DUF1090"/>
    <property type="match status" value="1"/>
</dbReference>
<dbReference type="RefSeq" id="WP_182338504.1">
    <property type="nucleotide sequence ID" value="NZ_JACGXS010000002.1"/>
</dbReference>
<keyword evidence="4" id="KW-1185">Reference proteome</keyword>
<dbReference type="EMBL" id="JACGXS010000002">
    <property type="protein sequence ID" value="MBA8681368.1"/>
    <property type="molecule type" value="Genomic_DNA"/>
</dbReference>
<evidence type="ECO:0000256" key="2">
    <source>
        <dbReference type="SAM" id="SignalP"/>
    </source>
</evidence>
<gene>
    <name evidence="3" type="ORF">H4O11_06045</name>
</gene>
<organism evidence="3 4">
    <name type="scientific">Stenotrophomonas tumulicola</name>
    <dbReference type="NCBI Taxonomy" id="1685415"/>
    <lineage>
        <taxon>Bacteria</taxon>
        <taxon>Pseudomonadati</taxon>
        <taxon>Pseudomonadota</taxon>
        <taxon>Gammaproteobacteria</taxon>
        <taxon>Lysobacterales</taxon>
        <taxon>Lysobacteraceae</taxon>
        <taxon>Stenotrophomonas</taxon>
    </lineage>
</organism>
<dbReference type="Proteomes" id="UP000547058">
    <property type="component" value="Unassembled WGS sequence"/>
</dbReference>
<dbReference type="AlphaFoldDB" id="A0A7W3IGV0"/>
<evidence type="ECO:0000313" key="4">
    <source>
        <dbReference type="Proteomes" id="UP000547058"/>
    </source>
</evidence>
<reference evidence="3 4" key="1">
    <citation type="submission" date="2020-08" db="EMBL/GenBank/DDBJ databases">
        <title>Stenotrophomonas tumulicola JCM 30961.</title>
        <authorList>
            <person name="Deng Y."/>
        </authorList>
    </citation>
    <scope>NUCLEOTIDE SEQUENCE [LARGE SCALE GENOMIC DNA]</scope>
    <source>
        <strain evidence="3 4">JCM 30961</strain>
    </source>
</reference>
<evidence type="ECO:0000313" key="3">
    <source>
        <dbReference type="EMBL" id="MBA8681368.1"/>
    </source>
</evidence>
<accession>A0A7W3IGV0</accession>
<sequence>MKKIILTALIPFALLAGSNAFAGTQNCAAKISAIEAQIEAAKQYGNTYKIAGLQTALAQAKANCTDAGQASKAEEKVRKAQEDVRKTQEDVRKAEQSLREAQAKRDAKKISKAQEKLNEKQFKLREKMQDLREAQANLAALKG</sequence>
<proteinExistence type="predicted"/>